<gene>
    <name evidence="1" type="primary">mobE</name>
    <name evidence="1" type="ORF">Ah1_00018</name>
</gene>
<evidence type="ECO:0000313" key="2">
    <source>
        <dbReference type="Proteomes" id="UP000240934"/>
    </source>
</evidence>
<protein>
    <submittedName>
        <fullName evidence="1">Homing endonuclease</fullName>
    </submittedName>
</protein>
<sequence>MNYKNIYDKLIEKCKSQNNAGVYTETHHIIPKCIGGLDNPDNLVEMRPEQHYIAHLLLARIYGIRELWFAANIMTRAAKNKGNKRFAEIRKNVSLLQSDNIKEAWAKKRDYKSYDEMAKHCWETFLVCGSKSKTSDILGFRAAGRSIDWYVKSNNLSEQYNERIKSNKSEKSRTARMNEPKEKRLIRCKNMQVKFDSKRRSESKLGAKNGSSRKVEYNGIMYDTVKELRDKFQIKNRRWKEMRRRGEVKYV</sequence>
<dbReference type="Proteomes" id="UP000240934">
    <property type="component" value="Segment"/>
</dbReference>
<dbReference type="EMBL" id="MG250483">
    <property type="protein sequence ID" value="AUE22559.1"/>
    <property type="molecule type" value="Genomic_DNA"/>
</dbReference>
<dbReference type="CDD" id="cd00085">
    <property type="entry name" value="HNHc"/>
    <property type="match status" value="1"/>
</dbReference>
<keyword evidence="2" id="KW-1185">Reference proteome</keyword>
<dbReference type="KEGG" id="vg:65110338"/>
<organism evidence="1 2">
    <name type="scientific">Aeromonas phage Ah1</name>
    <dbReference type="NCBI Taxonomy" id="2053701"/>
    <lineage>
        <taxon>Viruses</taxon>
        <taxon>Duplodnaviria</taxon>
        <taxon>Heunggongvirae</taxon>
        <taxon>Uroviricota</taxon>
        <taxon>Caudoviricetes</taxon>
        <taxon>Pantevenvirales</taxon>
        <taxon>Straboviridae</taxon>
        <taxon>Cinqassovirus</taxon>
        <taxon>Cinqassovirus ah1</taxon>
    </lineage>
</organism>
<dbReference type="GO" id="GO:0004519">
    <property type="term" value="F:endonuclease activity"/>
    <property type="evidence" value="ECO:0007669"/>
    <property type="project" value="UniProtKB-KW"/>
</dbReference>
<reference evidence="1 2" key="1">
    <citation type="submission" date="2017-10" db="EMBL/GenBank/DDBJ databases">
        <title>Antibacterial composition for extension of chilled fish shelf life and decreasing of risk of food-borne infections, bacteriophage strains for its preparation.</title>
        <authorList>
            <person name="Zulkarneev E.R."/>
            <person name="Aleshkin A.V."/>
            <person name="Rubalsky O.V."/>
            <person name="Kiseleva I.A."/>
            <person name="Rubalskii E.O."/>
            <person name="Lebedev S.N."/>
        </authorList>
    </citation>
    <scope>NUCLEOTIDE SEQUENCE [LARGE SCALE GENOMIC DNA]</scope>
</reference>
<keyword evidence="1" id="KW-0255">Endonuclease</keyword>
<name>A0A2H4YEG2_9CAUD</name>
<dbReference type="InterPro" id="IPR003615">
    <property type="entry name" value="HNH_nuc"/>
</dbReference>
<proteinExistence type="predicted"/>
<accession>A0A2H4YEG2</accession>
<keyword evidence="1" id="KW-0378">Hydrolase</keyword>
<dbReference type="RefSeq" id="YP_010092770.1">
    <property type="nucleotide sequence ID" value="NC_055733.1"/>
</dbReference>
<keyword evidence="1" id="KW-0540">Nuclease</keyword>
<dbReference type="GeneID" id="65110338"/>
<evidence type="ECO:0000313" key="1">
    <source>
        <dbReference type="EMBL" id="AUE22559.1"/>
    </source>
</evidence>